<reference evidence="4 5" key="1">
    <citation type="submission" date="2015-01" db="EMBL/GenBank/DDBJ databases">
        <title>The Genome Sequence of Exophiala sideris CBS121828.</title>
        <authorList>
            <consortium name="The Broad Institute Genomics Platform"/>
            <person name="Cuomo C."/>
            <person name="de Hoog S."/>
            <person name="Gorbushina A."/>
            <person name="Stielow B."/>
            <person name="Teixiera M."/>
            <person name="Abouelleil A."/>
            <person name="Chapman S.B."/>
            <person name="Priest M."/>
            <person name="Young S.K."/>
            <person name="Wortman J."/>
            <person name="Nusbaum C."/>
            <person name="Birren B."/>
        </authorList>
    </citation>
    <scope>NUCLEOTIDE SEQUENCE [LARGE SCALE GENOMIC DNA]</scope>
    <source>
        <strain evidence="4 5">CBS 121828</strain>
    </source>
</reference>
<gene>
    <name evidence="4" type="ORF">PV11_05830</name>
</gene>
<organism evidence="4 5">
    <name type="scientific">Exophiala sideris</name>
    <dbReference type="NCBI Taxonomy" id="1016849"/>
    <lineage>
        <taxon>Eukaryota</taxon>
        <taxon>Fungi</taxon>
        <taxon>Dikarya</taxon>
        <taxon>Ascomycota</taxon>
        <taxon>Pezizomycotina</taxon>
        <taxon>Eurotiomycetes</taxon>
        <taxon>Chaetothyriomycetidae</taxon>
        <taxon>Chaetothyriales</taxon>
        <taxon>Herpotrichiellaceae</taxon>
        <taxon>Exophiala</taxon>
    </lineage>
</organism>
<dbReference type="Pfam" id="PF00857">
    <property type="entry name" value="Isochorismatase"/>
    <property type="match status" value="1"/>
</dbReference>
<dbReference type="AlphaFoldDB" id="A0A0D1X7M4"/>
<dbReference type="HOGENOM" id="CLU_068979_8_2_1"/>
<dbReference type="EMBL" id="KN846952">
    <property type="protein sequence ID" value="KIV83841.1"/>
    <property type="molecule type" value="Genomic_DNA"/>
</dbReference>
<evidence type="ECO:0000256" key="1">
    <source>
        <dbReference type="ARBA" id="ARBA00006336"/>
    </source>
</evidence>
<accession>A0A0D1X7M4</accession>
<evidence type="ECO:0000313" key="4">
    <source>
        <dbReference type="EMBL" id="KIV83841.1"/>
    </source>
</evidence>
<dbReference type="CDD" id="cd00431">
    <property type="entry name" value="cysteine_hydrolases"/>
    <property type="match status" value="1"/>
</dbReference>
<feature type="domain" description="Isochorismatase-like" evidence="3">
    <location>
        <begin position="4"/>
        <end position="180"/>
    </location>
</feature>
<sequence>MGKTVLLVLDVQNGVIDLARNTLPDYYLDRLAHTINAARQAELIVIYVAAAFRPGYPEASDRNTSTAKVKGWGAFIEGSESTQIHPAVAMKEGDILITKRRVSAFHGTDLDIVLRSLDAETLVLTGVASSGVVLSTVRQAADLDYRQIVLEDLCADTFPDVHEVLVKKVFSKQARIMLSAEWVAEIEKK</sequence>
<evidence type="ECO:0000259" key="3">
    <source>
        <dbReference type="Pfam" id="PF00857"/>
    </source>
</evidence>
<protein>
    <recommendedName>
        <fullName evidence="3">Isochorismatase-like domain-containing protein</fullName>
    </recommendedName>
</protein>
<evidence type="ECO:0000256" key="2">
    <source>
        <dbReference type="ARBA" id="ARBA00022801"/>
    </source>
</evidence>
<dbReference type="PANTHER" id="PTHR43540:SF1">
    <property type="entry name" value="ISOCHORISMATASE HYDROLASE"/>
    <property type="match status" value="1"/>
</dbReference>
<dbReference type="SUPFAM" id="SSF52499">
    <property type="entry name" value="Isochorismatase-like hydrolases"/>
    <property type="match status" value="1"/>
</dbReference>
<dbReference type="Proteomes" id="UP000053599">
    <property type="component" value="Unassembled WGS sequence"/>
</dbReference>
<dbReference type="InterPro" id="IPR036380">
    <property type="entry name" value="Isochorismatase-like_sf"/>
</dbReference>
<dbReference type="InterPro" id="IPR000868">
    <property type="entry name" value="Isochorismatase-like_dom"/>
</dbReference>
<dbReference type="OrthoDB" id="1739143at2759"/>
<proteinExistence type="inferred from homology"/>
<dbReference type="Gene3D" id="3.40.50.850">
    <property type="entry name" value="Isochorismatase-like"/>
    <property type="match status" value="1"/>
</dbReference>
<dbReference type="GO" id="GO:0016787">
    <property type="term" value="F:hydrolase activity"/>
    <property type="evidence" value="ECO:0007669"/>
    <property type="project" value="UniProtKB-KW"/>
</dbReference>
<dbReference type="InterPro" id="IPR050272">
    <property type="entry name" value="Isochorismatase-like_hydrls"/>
</dbReference>
<evidence type="ECO:0000313" key="5">
    <source>
        <dbReference type="Proteomes" id="UP000053599"/>
    </source>
</evidence>
<comment type="similarity">
    <text evidence="1">Belongs to the isochorismatase family.</text>
</comment>
<dbReference type="PANTHER" id="PTHR43540">
    <property type="entry name" value="PEROXYUREIDOACRYLATE/UREIDOACRYLATE AMIDOHYDROLASE-RELATED"/>
    <property type="match status" value="1"/>
</dbReference>
<keyword evidence="2" id="KW-0378">Hydrolase</keyword>
<name>A0A0D1X7M4_9EURO</name>